<feature type="compositionally biased region" description="Polar residues" evidence="1">
    <location>
        <begin position="127"/>
        <end position="136"/>
    </location>
</feature>
<evidence type="ECO:0000313" key="3">
    <source>
        <dbReference type="Proteomes" id="UP000324800"/>
    </source>
</evidence>
<sequence>MAQRGYMIIEGERVDLKKVSRIPDMLKNEGILLKKRMNARQKQQVIDQVRTIDPTITQKEGAAGVIGLTNRTRNREVYGPMFDEDLRSEFFKNAVMLNYEGKLVTQKFIENSQRYEQNINARLADPSMQQGSQSPQVKRKGKLKNG</sequence>
<name>A0A5J4VHF9_9EUKA</name>
<evidence type="ECO:0000313" key="2">
    <source>
        <dbReference type="EMBL" id="KAA6381952.1"/>
    </source>
</evidence>
<dbReference type="Proteomes" id="UP000324800">
    <property type="component" value="Unassembled WGS sequence"/>
</dbReference>
<proteinExistence type="predicted"/>
<gene>
    <name evidence="2" type="ORF">EZS28_022523</name>
</gene>
<accession>A0A5J4VHF9</accession>
<dbReference type="AlphaFoldDB" id="A0A5J4VHF9"/>
<feature type="compositionally biased region" description="Basic residues" evidence="1">
    <location>
        <begin position="137"/>
        <end position="146"/>
    </location>
</feature>
<organism evidence="2 3">
    <name type="scientific">Streblomastix strix</name>
    <dbReference type="NCBI Taxonomy" id="222440"/>
    <lineage>
        <taxon>Eukaryota</taxon>
        <taxon>Metamonada</taxon>
        <taxon>Preaxostyla</taxon>
        <taxon>Oxymonadida</taxon>
        <taxon>Streblomastigidae</taxon>
        <taxon>Streblomastix</taxon>
    </lineage>
</organism>
<comment type="caution">
    <text evidence="2">The sequence shown here is derived from an EMBL/GenBank/DDBJ whole genome shotgun (WGS) entry which is preliminary data.</text>
</comment>
<evidence type="ECO:0000256" key="1">
    <source>
        <dbReference type="SAM" id="MobiDB-lite"/>
    </source>
</evidence>
<dbReference type="EMBL" id="SNRW01007042">
    <property type="protein sequence ID" value="KAA6381952.1"/>
    <property type="molecule type" value="Genomic_DNA"/>
</dbReference>
<reference evidence="2 3" key="1">
    <citation type="submission" date="2019-03" db="EMBL/GenBank/DDBJ databases">
        <title>Single cell metagenomics reveals metabolic interactions within the superorganism composed of flagellate Streblomastix strix and complex community of Bacteroidetes bacteria on its surface.</title>
        <authorList>
            <person name="Treitli S.C."/>
            <person name="Kolisko M."/>
            <person name="Husnik F."/>
            <person name="Keeling P."/>
            <person name="Hampl V."/>
        </authorList>
    </citation>
    <scope>NUCLEOTIDE SEQUENCE [LARGE SCALE GENOMIC DNA]</scope>
    <source>
        <strain evidence="2">ST1C</strain>
    </source>
</reference>
<protein>
    <submittedName>
        <fullName evidence="2">Uncharacterized protein</fullName>
    </submittedName>
</protein>
<feature type="region of interest" description="Disordered" evidence="1">
    <location>
        <begin position="125"/>
        <end position="146"/>
    </location>
</feature>